<dbReference type="NCBIfam" id="TIGR00510">
    <property type="entry name" value="lipA"/>
    <property type="match status" value="1"/>
</dbReference>
<dbReference type="PANTHER" id="PTHR10949:SF0">
    <property type="entry name" value="LIPOYL SYNTHASE, MITOCHONDRIAL"/>
    <property type="match status" value="1"/>
</dbReference>
<proteinExistence type="inferred from homology"/>
<organism evidence="10 11">
    <name type="scientific">Chrysophaeum taylorii</name>
    <dbReference type="NCBI Taxonomy" id="2483200"/>
    <lineage>
        <taxon>Eukaryota</taxon>
        <taxon>Sar</taxon>
        <taxon>Stramenopiles</taxon>
        <taxon>Ochrophyta</taxon>
        <taxon>Pelagophyceae</taxon>
        <taxon>Pelagomonadales</taxon>
        <taxon>Pelagomonadaceae</taxon>
        <taxon>Chrysophaeum</taxon>
    </lineage>
</organism>
<evidence type="ECO:0000256" key="4">
    <source>
        <dbReference type="ARBA" id="ARBA00022723"/>
    </source>
</evidence>
<evidence type="ECO:0000256" key="5">
    <source>
        <dbReference type="ARBA" id="ARBA00023004"/>
    </source>
</evidence>
<evidence type="ECO:0000256" key="1">
    <source>
        <dbReference type="ARBA" id="ARBA00022485"/>
    </source>
</evidence>
<dbReference type="EC" id="2.8.1.8" evidence="8"/>
<dbReference type="Proteomes" id="UP001230188">
    <property type="component" value="Unassembled WGS sequence"/>
</dbReference>
<evidence type="ECO:0000256" key="8">
    <source>
        <dbReference type="HAMAP-Rule" id="MF_03123"/>
    </source>
</evidence>
<comment type="pathway">
    <text evidence="8">Protein modification; protein lipoylation via endogenous pathway; protein N(6)-(lipoyl)lysine from octanoyl-[acyl-carrier-protein]: step 2/2.</text>
</comment>
<dbReference type="Gene3D" id="3.20.20.70">
    <property type="entry name" value="Aldolase class I"/>
    <property type="match status" value="1"/>
</dbReference>
<dbReference type="AlphaFoldDB" id="A0AAD7UGV3"/>
<dbReference type="Pfam" id="PF04055">
    <property type="entry name" value="Radical_SAM"/>
    <property type="match status" value="1"/>
</dbReference>
<dbReference type="SFLD" id="SFLDG01058">
    <property type="entry name" value="lipoyl_synthase_like"/>
    <property type="match status" value="1"/>
</dbReference>
<dbReference type="NCBIfam" id="NF009544">
    <property type="entry name" value="PRK12928.1"/>
    <property type="match status" value="1"/>
</dbReference>
<sequence length="293" mass="31857">MVSVPSRVPRVGDPMPLRPKEGFLVEAPGGERYQRMRESLSELSLNTVCDEAACPNVGECWNGGTATIMLLGDECTRGCKFCNVKTSSAPAAPDEDEPLNAALAVAAWDVDYVVLTSVDRDDLPDGGAGHFAKTVKLLKELRPSILVECLVSDFGGDMDAVATLAASGLEVYAHNLETVRRLTPRVRDRRASYDQSLACLRRAKRGGGVVTKSSLMLGLGETEDEIRSAMADLRAADVDVLTLGQYLRPTPHHLSVVEYLRPDAFDRLKEIGEQEFGFSYVAAGPMRDRQNLS</sequence>
<comment type="caution">
    <text evidence="8">Lacks conserved residue(s) required for the propagation of feature annotation.</text>
</comment>
<keyword evidence="1 8" id="KW-0004">4Fe-4S</keyword>
<dbReference type="InterPro" id="IPR006638">
    <property type="entry name" value="Elp3/MiaA/NifB-like_rSAM"/>
</dbReference>
<evidence type="ECO:0000256" key="3">
    <source>
        <dbReference type="ARBA" id="ARBA00022691"/>
    </source>
</evidence>
<evidence type="ECO:0000259" key="9">
    <source>
        <dbReference type="PROSITE" id="PS51918"/>
    </source>
</evidence>
<evidence type="ECO:0000256" key="2">
    <source>
        <dbReference type="ARBA" id="ARBA00022679"/>
    </source>
</evidence>
<dbReference type="SFLD" id="SFLDS00029">
    <property type="entry name" value="Radical_SAM"/>
    <property type="match status" value="1"/>
</dbReference>
<dbReference type="HAMAP" id="MF_00206">
    <property type="entry name" value="Lipoyl_synth"/>
    <property type="match status" value="1"/>
</dbReference>
<dbReference type="GO" id="GO:0005739">
    <property type="term" value="C:mitochondrion"/>
    <property type="evidence" value="ECO:0007669"/>
    <property type="project" value="UniProtKB-SubCell"/>
</dbReference>
<keyword evidence="6 8" id="KW-0411">Iron-sulfur</keyword>
<dbReference type="CDD" id="cd01335">
    <property type="entry name" value="Radical_SAM"/>
    <property type="match status" value="1"/>
</dbReference>
<keyword evidence="8" id="KW-0496">Mitochondrion</keyword>
<feature type="binding site" evidence="8">
    <location>
        <position position="82"/>
    </location>
    <ligand>
        <name>[4Fe-4S] cluster</name>
        <dbReference type="ChEBI" id="CHEBI:49883"/>
        <label>2</label>
        <note>4Fe-4S-S-AdoMet</note>
    </ligand>
</feature>
<feature type="binding site" evidence="8">
    <location>
        <position position="79"/>
    </location>
    <ligand>
        <name>[4Fe-4S] cluster</name>
        <dbReference type="ChEBI" id="CHEBI:49883"/>
        <label>2</label>
        <note>4Fe-4S-S-AdoMet</note>
    </ligand>
</feature>
<dbReference type="EMBL" id="JAQMWT010000334">
    <property type="protein sequence ID" value="KAJ8604307.1"/>
    <property type="molecule type" value="Genomic_DNA"/>
</dbReference>
<keyword evidence="4 8" id="KW-0479">Metal-binding</keyword>
<comment type="cofactor">
    <cofactor evidence="8">
        <name>[4Fe-4S] cluster</name>
        <dbReference type="ChEBI" id="CHEBI:49883"/>
    </cofactor>
    <text evidence="8">Binds 2 [4Fe-4S] clusters per subunit. One cluster is coordinated with 3 cysteines and an exchangeable S-adenosyl-L-methionine.</text>
</comment>
<comment type="similarity">
    <text evidence="8">Belongs to the radical SAM superfamily. Lipoyl synthase family.</text>
</comment>
<feature type="binding site" evidence="8">
    <location>
        <position position="49"/>
    </location>
    <ligand>
        <name>[4Fe-4S] cluster</name>
        <dbReference type="ChEBI" id="CHEBI:49883"/>
        <label>1</label>
    </ligand>
</feature>
<evidence type="ECO:0000313" key="10">
    <source>
        <dbReference type="EMBL" id="KAJ8604307.1"/>
    </source>
</evidence>
<feature type="binding site" evidence="8">
    <location>
        <position position="60"/>
    </location>
    <ligand>
        <name>[4Fe-4S] cluster</name>
        <dbReference type="ChEBI" id="CHEBI:49883"/>
        <label>1</label>
    </ligand>
</feature>
<dbReference type="PIRSF" id="PIRSF005963">
    <property type="entry name" value="Lipoyl_synth"/>
    <property type="match status" value="1"/>
</dbReference>
<dbReference type="SMART" id="SM00729">
    <property type="entry name" value="Elp3"/>
    <property type="match status" value="1"/>
</dbReference>
<evidence type="ECO:0000256" key="7">
    <source>
        <dbReference type="ARBA" id="ARBA00047326"/>
    </source>
</evidence>
<comment type="function">
    <text evidence="8">Catalyzes the radical-mediated insertion of two sulfur atoms into the C-6 and C-8 positions of the octanoyl moiety bound to the lipoyl domains of lipoate-dependent enzymes, thereby converting the octanoylated domains into lipoylated derivatives.</text>
</comment>
<comment type="caution">
    <text evidence="10">The sequence shown here is derived from an EMBL/GenBank/DDBJ whole genome shotgun (WGS) entry which is preliminary data.</text>
</comment>
<dbReference type="PROSITE" id="PS51918">
    <property type="entry name" value="RADICAL_SAM"/>
    <property type="match status" value="1"/>
</dbReference>
<dbReference type="InterPro" id="IPR058240">
    <property type="entry name" value="rSAM_sf"/>
</dbReference>
<feature type="binding site" evidence="8">
    <location>
        <position position="75"/>
    </location>
    <ligand>
        <name>[4Fe-4S] cluster</name>
        <dbReference type="ChEBI" id="CHEBI:49883"/>
        <label>2</label>
        <note>4Fe-4S-S-AdoMet</note>
    </ligand>
</feature>
<keyword evidence="5 8" id="KW-0408">Iron</keyword>
<dbReference type="GO" id="GO:0009249">
    <property type="term" value="P:protein lipoylation"/>
    <property type="evidence" value="ECO:0007669"/>
    <property type="project" value="UniProtKB-UniRule"/>
</dbReference>
<dbReference type="InterPro" id="IPR013785">
    <property type="entry name" value="Aldolase_TIM"/>
</dbReference>
<keyword evidence="2 8" id="KW-0808">Transferase</keyword>
<comment type="catalytic activity">
    <reaction evidence="7 8">
        <text>[[Fe-S] cluster scaffold protein carrying a second [4Fe-4S](2+) cluster] + N(6)-octanoyl-L-lysyl-[protein] + 2 oxidized [2Fe-2S]-[ferredoxin] + 2 S-adenosyl-L-methionine + 4 H(+) = [[Fe-S] cluster scaffold protein] + N(6)-[(R)-dihydrolipoyl]-L-lysyl-[protein] + 4 Fe(3+) + 2 hydrogen sulfide + 2 5'-deoxyadenosine + 2 L-methionine + 2 reduced [2Fe-2S]-[ferredoxin]</text>
        <dbReference type="Rhea" id="RHEA:16585"/>
        <dbReference type="Rhea" id="RHEA-COMP:9928"/>
        <dbReference type="Rhea" id="RHEA-COMP:10000"/>
        <dbReference type="Rhea" id="RHEA-COMP:10001"/>
        <dbReference type="Rhea" id="RHEA-COMP:10475"/>
        <dbReference type="Rhea" id="RHEA-COMP:14568"/>
        <dbReference type="Rhea" id="RHEA-COMP:14569"/>
        <dbReference type="ChEBI" id="CHEBI:15378"/>
        <dbReference type="ChEBI" id="CHEBI:17319"/>
        <dbReference type="ChEBI" id="CHEBI:29034"/>
        <dbReference type="ChEBI" id="CHEBI:29919"/>
        <dbReference type="ChEBI" id="CHEBI:33722"/>
        <dbReference type="ChEBI" id="CHEBI:33737"/>
        <dbReference type="ChEBI" id="CHEBI:33738"/>
        <dbReference type="ChEBI" id="CHEBI:57844"/>
        <dbReference type="ChEBI" id="CHEBI:59789"/>
        <dbReference type="ChEBI" id="CHEBI:78809"/>
        <dbReference type="ChEBI" id="CHEBI:83100"/>
        <dbReference type="EC" id="2.8.1.8"/>
    </reaction>
</comment>
<name>A0AAD7UGV3_9STRA</name>
<dbReference type="PANTHER" id="PTHR10949">
    <property type="entry name" value="LIPOYL SYNTHASE"/>
    <property type="match status" value="1"/>
</dbReference>
<dbReference type="InterPro" id="IPR007197">
    <property type="entry name" value="rSAM"/>
</dbReference>
<dbReference type="GO" id="GO:0016992">
    <property type="term" value="F:lipoate synthase activity"/>
    <property type="evidence" value="ECO:0007669"/>
    <property type="project" value="UniProtKB-UniRule"/>
</dbReference>
<comment type="subcellular location">
    <subcellularLocation>
        <location evidence="8">Mitochondrion</location>
    </subcellularLocation>
</comment>
<reference evidence="10" key="1">
    <citation type="submission" date="2023-01" db="EMBL/GenBank/DDBJ databases">
        <title>Metagenome sequencing of chrysophaentin producing Chrysophaeum taylorii.</title>
        <authorList>
            <person name="Davison J."/>
            <person name="Bewley C."/>
        </authorList>
    </citation>
    <scope>NUCLEOTIDE SEQUENCE</scope>
    <source>
        <strain evidence="10">NIES-1699</strain>
    </source>
</reference>
<feature type="binding site" evidence="8">
    <location>
        <position position="54"/>
    </location>
    <ligand>
        <name>[4Fe-4S] cluster</name>
        <dbReference type="ChEBI" id="CHEBI:49883"/>
        <label>1</label>
    </ligand>
</feature>
<dbReference type="NCBIfam" id="NF004019">
    <property type="entry name" value="PRK05481.1"/>
    <property type="match status" value="1"/>
</dbReference>
<dbReference type="SFLD" id="SFLDF00271">
    <property type="entry name" value="lipoyl_synthase"/>
    <property type="match status" value="1"/>
</dbReference>
<gene>
    <name evidence="10" type="ORF">CTAYLR_002545</name>
</gene>
<dbReference type="SUPFAM" id="SSF102114">
    <property type="entry name" value="Radical SAM enzymes"/>
    <property type="match status" value="1"/>
</dbReference>
<dbReference type="GO" id="GO:0046872">
    <property type="term" value="F:metal ion binding"/>
    <property type="evidence" value="ECO:0007669"/>
    <property type="project" value="UniProtKB-KW"/>
</dbReference>
<keyword evidence="3 8" id="KW-0949">S-adenosyl-L-methionine</keyword>
<dbReference type="GO" id="GO:0051539">
    <property type="term" value="F:4 iron, 4 sulfur cluster binding"/>
    <property type="evidence" value="ECO:0007669"/>
    <property type="project" value="UniProtKB-UniRule"/>
</dbReference>
<feature type="domain" description="Radical SAM core" evidence="9">
    <location>
        <begin position="61"/>
        <end position="279"/>
    </location>
</feature>
<evidence type="ECO:0000256" key="6">
    <source>
        <dbReference type="ARBA" id="ARBA00023014"/>
    </source>
</evidence>
<keyword evidence="11" id="KW-1185">Reference proteome</keyword>
<evidence type="ECO:0000313" key="11">
    <source>
        <dbReference type="Proteomes" id="UP001230188"/>
    </source>
</evidence>
<accession>A0AAD7UGV3</accession>
<dbReference type="InterPro" id="IPR003698">
    <property type="entry name" value="Lipoyl_synth"/>
</dbReference>
<protein>
    <recommendedName>
        <fullName evidence="8">Lipoyl synthase, mitochondrial</fullName>
        <ecNumber evidence="8">2.8.1.8</ecNumber>
    </recommendedName>
    <alternativeName>
        <fullName evidence="8">Lipoate synthase</fullName>
        <shortName evidence="8">LS</shortName>
        <shortName evidence="8">Lip-syn</shortName>
    </alternativeName>
    <alternativeName>
        <fullName evidence="8">Lipoic acid synthase</fullName>
    </alternativeName>
</protein>